<dbReference type="RefSeq" id="WP_270084682.1">
    <property type="nucleotide sequence ID" value="NZ_CP115300.1"/>
</dbReference>
<reference evidence="1 2" key="1">
    <citation type="submission" date="2022-12" db="EMBL/GenBank/DDBJ databases">
        <authorList>
            <person name="Mo P."/>
        </authorList>
    </citation>
    <scope>NUCLEOTIDE SEQUENCE [LARGE SCALE GENOMIC DNA]</scope>
    <source>
        <strain evidence="1 2">HUAS 2-6</strain>
    </source>
</reference>
<proteinExistence type="predicted"/>
<accession>A0ABY7PGB1</accession>
<keyword evidence="2" id="KW-1185">Reference proteome</keyword>
<evidence type="ECO:0000313" key="2">
    <source>
        <dbReference type="Proteomes" id="UP001212326"/>
    </source>
</evidence>
<name>A0ABY7PGB1_9ACTN</name>
<protein>
    <submittedName>
        <fullName evidence="1">Uncharacterized protein</fullName>
    </submittedName>
</protein>
<sequence>MPTPALAAALADIETVFNGFASPHETGCGRCHLPEETAYLRTPYVRVPLGVVDMHGRWPTAPWRASAGGGTA</sequence>
<dbReference type="EMBL" id="CP115300">
    <property type="protein sequence ID" value="WBO67323.1"/>
    <property type="molecule type" value="Genomic_DNA"/>
</dbReference>
<evidence type="ECO:0000313" key="1">
    <source>
        <dbReference type="EMBL" id="WBO67323.1"/>
    </source>
</evidence>
<organism evidence="1 2">
    <name type="scientific">Streptomyces camelliae</name>
    <dbReference type="NCBI Taxonomy" id="3004093"/>
    <lineage>
        <taxon>Bacteria</taxon>
        <taxon>Bacillati</taxon>
        <taxon>Actinomycetota</taxon>
        <taxon>Actinomycetes</taxon>
        <taxon>Kitasatosporales</taxon>
        <taxon>Streptomycetaceae</taxon>
        <taxon>Streptomyces</taxon>
    </lineage>
</organism>
<gene>
    <name evidence="1" type="ORF">O1G22_33185</name>
</gene>
<dbReference type="Proteomes" id="UP001212326">
    <property type="component" value="Chromosome"/>
</dbReference>